<feature type="coiled-coil region" evidence="1">
    <location>
        <begin position="26"/>
        <end position="57"/>
    </location>
</feature>
<evidence type="ECO:0000313" key="4">
    <source>
        <dbReference type="Proteomes" id="UP000054560"/>
    </source>
</evidence>
<proteinExistence type="predicted"/>
<reference evidence="3 4" key="1">
    <citation type="submission" date="2011-02" db="EMBL/GenBank/DDBJ databases">
        <title>The Genome Sequence of Sphaeroforma arctica JP610.</title>
        <authorList>
            <consortium name="The Broad Institute Genome Sequencing Platform"/>
            <person name="Russ C."/>
            <person name="Cuomo C."/>
            <person name="Young S.K."/>
            <person name="Zeng Q."/>
            <person name="Gargeya S."/>
            <person name="Alvarado L."/>
            <person name="Berlin A."/>
            <person name="Chapman S.B."/>
            <person name="Chen Z."/>
            <person name="Freedman E."/>
            <person name="Gellesch M."/>
            <person name="Goldberg J."/>
            <person name="Griggs A."/>
            <person name="Gujja S."/>
            <person name="Heilman E."/>
            <person name="Heiman D."/>
            <person name="Howarth C."/>
            <person name="Mehta T."/>
            <person name="Neiman D."/>
            <person name="Pearson M."/>
            <person name="Roberts A."/>
            <person name="Saif S."/>
            <person name="Shea T."/>
            <person name="Shenoy N."/>
            <person name="Sisk P."/>
            <person name="Stolte C."/>
            <person name="Sykes S."/>
            <person name="White J."/>
            <person name="Yandava C."/>
            <person name="Burger G."/>
            <person name="Gray M.W."/>
            <person name="Holland P.W.H."/>
            <person name="King N."/>
            <person name="Lang F.B.F."/>
            <person name="Roger A.J."/>
            <person name="Ruiz-Trillo I."/>
            <person name="Haas B."/>
            <person name="Nusbaum C."/>
            <person name="Birren B."/>
        </authorList>
    </citation>
    <scope>NUCLEOTIDE SEQUENCE [LARGE SCALE GENOMIC DNA]</scope>
    <source>
        <strain evidence="3 4">JP610</strain>
    </source>
</reference>
<gene>
    <name evidence="3" type="ORF">SARC_11500</name>
</gene>
<evidence type="ECO:0000256" key="2">
    <source>
        <dbReference type="SAM" id="MobiDB-lite"/>
    </source>
</evidence>
<evidence type="ECO:0000256" key="1">
    <source>
        <dbReference type="SAM" id="Coils"/>
    </source>
</evidence>
<feature type="region of interest" description="Disordered" evidence="2">
    <location>
        <begin position="1"/>
        <end position="25"/>
    </location>
</feature>
<feature type="non-terminal residue" evidence="3">
    <location>
        <position position="93"/>
    </location>
</feature>
<keyword evidence="1" id="KW-0175">Coiled coil</keyword>
<dbReference type="EMBL" id="KQ243321">
    <property type="protein sequence ID" value="KNC75986.1"/>
    <property type="molecule type" value="Genomic_DNA"/>
</dbReference>
<sequence length="93" mass="10804">MGRINANDRRTKRAVRNDKKDRKEIRAATKEELQAMRAQAEAQEENLDDIIAAYEKEVASREKVNGLWKCMHVMIGTQLSTQYLDMCIYTTQL</sequence>
<evidence type="ECO:0000313" key="3">
    <source>
        <dbReference type="EMBL" id="KNC75986.1"/>
    </source>
</evidence>
<dbReference type="Proteomes" id="UP000054560">
    <property type="component" value="Unassembled WGS sequence"/>
</dbReference>
<protein>
    <submittedName>
        <fullName evidence="3">Uncharacterized protein</fullName>
    </submittedName>
</protein>
<accession>A0A0L0FHP1</accession>
<dbReference type="GeneID" id="25912004"/>
<name>A0A0L0FHP1_9EUKA</name>
<feature type="compositionally biased region" description="Basic and acidic residues" evidence="2">
    <location>
        <begin position="15"/>
        <end position="25"/>
    </location>
</feature>
<organism evidence="3 4">
    <name type="scientific">Sphaeroforma arctica JP610</name>
    <dbReference type="NCBI Taxonomy" id="667725"/>
    <lineage>
        <taxon>Eukaryota</taxon>
        <taxon>Ichthyosporea</taxon>
        <taxon>Ichthyophonida</taxon>
        <taxon>Sphaeroforma</taxon>
    </lineage>
</organism>
<keyword evidence="4" id="KW-1185">Reference proteome</keyword>
<dbReference type="AlphaFoldDB" id="A0A0L0FHP1"/>
<dbReference type="RefSeq" id="XP_014149888.1">
    <property type="nucleotide sequence ID" value="XM_014294413.1"/>
</dbReference>